<dbReference type="SUPFAM" id="SSF52540">
    <property type="entry name" value="P-loop containing nucleoside triphosphate hydrolases"/>
    <property type="match status" value="1"/>
</dbReference>
<evidence type="ECO:0000259" key="6">
    <source>
        <dbReference type="Pfam" id="PF00685"/>
    </source>
</evidence>
<dbReference type="GeneID" id="115466522"/>
<sequence length="289" mass="34093">MEYGCYKKMYFSPLITSVELLTSLENEFQITDYDLINVTYPKSGTSWMIEILTLILSGGDTHLSRTVPNWKRMPWVETFEGYWKVQKNECDNPRTFSSHLPIHLFPKSFFKSKAKVIYTVRHPKDVLVSFYYFSRMAIYFKDPESFEQFLQDFFKGELLYGSWFDHVLGWTAMKDQVDLFIMTYEELIKDLRGSVVRICDFLGRKLDEAAINSVVENTTFKSMKDNSMANYSLSLKGTLDQKKSPFMRKGISGDWKNHFTVEQSERFDLVFKEKMKDLCVKFSWEDLKL</sequence>
<keyword evidence="3" id="KW-0963">Cytoplasm</keyword>
<dbReference type="OrthoDB" id="205623at2759"/>
<dbReference type="KEGG" id="muo:115466522"/>
<comment type="subcellular location">
    <subcellularLocation>
        <location evidence="1">Cytoplasm</location>
    </subcellularLocation>
</comment>
<dbReference type="InterPro" id="IPR000863">
    <property type="entry name" value="Sulfotransferase_dom"/>
</dbReference>
<dbReference type="PANTHER" id="PTHR11783">
    <property type="entry name" value="SULFOTRANSFERASE SULT"/>
    <property type="match status" value="1"/>
</dbReference>
<evidence type="ECO:0000256" key="2">
    <source>
        <dbReference type="ARBA" id="ARBA00005771"/>
    </source>
</evidence>
<gene>
    <name evidence="8" type="primary">LOC115466522</name>
</gene>
<feature type="domain" description="Sulfotransferase" evidence="6">
    <location>
        <begin position="34"/>
        <end position="278"/>
    </location>
</feature>
<proteinExistence type="inferred from homology"/>
<dbReference type="EC" id="2.8.2.-" evidence="5"/>
<comment type="similarity">
    <text evidence="2 5">Belongs to the sulfotransferase 1 family.</text>
</comment>
<evidence type="ECO:0000256" key="5">
    <source>
        <dbReference type="RuleBase" id="RU361155"/>
    </source>
</evidence>
<dbReference type="InterPro" id="IPR027417">
    <property type="entry name" value="P-loop_NTPase"/>
</dbReference>
<dbReference type="Proteomes" id="UP000515156">
    <property type="component" value="Chromosome 3"/>
</dbReference>
<keyword evidence="7" id="KW-1185">Reference proteome</keyword>
<evidence type="ECO:0000256" key="1">
    <source>
        <dbReference type="ARBA" id="ARBA00004496"/>
    </source>
</evidence>
<dbReference type="FunFam" id="3.40.50.300:FF:000433">
    <property type="entry name" value="Estrogen sulfotransferase"/>
    <property type="match status" value="1"/>
</dbReference>
<dbReference type="RefSeq" id="XP_030053673.1">
    <property type="nucleotide sequence ID" value="XM_030197813.1"/>
</dbReference>
<dbReference type="InParanoid" id="A0A6P7XMA9"/>
<protein>
    <recommendedName>
        <fullName evidence="5">Sulfotransferase</fullName>
        <ecNumber evidence="5">2.8.2.-</ecNumber>
    </recommendedName>
</protein>
<evidence type="ECO:0000313" key="8">
    <source>
        <dbReference type="RefSeq" id="XP_030053673.1"/>
    </source>
</evidence>
<keyword evidence="4 5" id="KW-0808">Transferase</keyword>
<name>A0A6P7XMA9_9AMPH</name>
<evidence type="ECO:0000256" key="4">
    <source>
        <dbReference type="ARBA" id="ARBA00022679"/>
    </source>
</evidence>
<dbReference type="Pfam" id="PF00685">
    <property type="entry name" value="Sulfotransfer_1"/>
    <property type="match status" value="1"/>
</dbReference>
<reference evidence="8" key="1">
    <citation type="submission" date="2025-08" db="UniProtKB">
        <authorList>
            <consortium name="RefSeq"/>
        </authorList>
    </citation>
    <scope>IDENTIFICATION</scope>
</reference>
<dbReference type="Gene3D" id="3.40.50.300">
    <property type="entry name" value="P-loop containing nucleotide triphosphate hydrolases"/>
    <property type="match status" value="1"/>
</dbReference>
<evidence type="ECO:0000313" key="7">
    <source>
        <dbReference type="Proteomes" id="UP000515156"/>
    </source>
</evidence>
<dbReference type="AlphaFoldDB" id="A0A6P7XMA9"/>
<accession>A0A6P7XMA9</accession>
<evidence type="ECO:0000256" key="3">
    <source>
        <dbReference type="ARBA" id="ARBA00022490"/>
    </source>
</evidence>
<dbReference type="GO" id="GO:0005737">
    <property type="term" value="C:cytoplasm"/>
    <property type="evidence" value="ECO:0007669"/>
    <property type="project" value="UniProtKB-SubCell"/>
</dbReference>
<organism evidence="7 8">
    <name type="scientific">Microcaecilia unicolor</name>
    <dbReference type="NCBI Taxonomy" id="1415580"/>
    <lineage>
        <taxon>Eukaryota</taxon>
        <taxon>Metazoa</taxon>
        <taxon>Chordata</taxon>
        <taxon>Craniata</taxon>
        <taxon>Vertebrata</taxon>
        <taxon>Euteleostomi</taxon>
        <taxon>Amphibia</taxon>
        <taxon>Gymnophiona</taxon>
        <taxon>Siphonopidae</taxon>
        <taxon>Microcaecilia</taxon>
    </lineage>
</organism>
<dbReference type="GO" id="GO:0008146">
    <property type="term" value="F:sulfotransferase activity"/>
    <property type="evidence" value="ECO:0007669"/>
    <property type="project" value="InterPro"/>
</dbReference>